<protein>
    <submittedName>
        <fullName evidence="5">ATP-dependent zinc metalloprotease FtsH</fullName>
    </submittedName>
</protein>
<name>A0A101FWL4_9CHLR</name>
<dbReference type="GO" id="GO:0030163">
    <property type="term" value="P:protein catabolic process"/>
    <property type="evidence" value="ECO:0007669"/>
    <property type="project" value="TreeGrafter"/>
</dbReference>
<sequence length="185" mass="20387">MKSGNQSFIIYVMLFIAIIAMVFFTVNQQAAGADEIPFNQVATDLKAGKIDSIIEDDSFLEITYKNSDNIKTSTKDPNSPLIEQLVELGVPPEDLSADKVSIDIKLPSPVLGIVSIASYILPFLLLIGMFWFIFRQAQGSNNAAMSFGKSKARMFSGDHPTVTFEDVAGVDEAKEELQEVVEFLR</sequence>
<dbReference type="PANTHER" id="PTHR23076:SF97">
    <property type="entry name" value="ATP-DEPENDENT ZINC METALLOPROTEASE YME1L1"/>
    <property type="match status" value="1"/>
</dbReference>
<feature type="non-terminal residue" evidence="5">
    <location>
        <position position="185"/>
    </location>
</feature>
<reference evidence="5 6" key="1">
    <citation type="journal article" date="2015" name="MBio">
        <title>Genome-Resolved Metagenomic Analysis Reveals Roles for Candidate Phyla and Other Microbial Community Members in Biogeochemical Transformations in Oil Reservoirs.</title>
        <authorList>
            <person name="Hu P."/>
            <person name="Tom L."/>
            <person name="Singh A."/>
            <person name="Thomas B.C."/>
            <person name="Baker B.J."/>
            <person name="Piceno Y.M."/>
            <person name="Andersen G.L."/>
            <person name="Banfield J.F."/>
        </authorList>
    </citation>
    <scope>NUCLEOTIDE SEQUENCE [LARGE SCALE GENOMIC DNA]</scope>
    <source>
        <strain evidence="5">46_16</strain>
    </source>
</reference>
<feature type="transmembrane region" description="Helical" evidence="3">
    <location>
        <begin position="7"/>
        <end position="26"/>
    </location>
</feature>
<dbReference type="PANTHER" id="PTHR23076">
    <property type="entry name" value="METALLOPROTEASE M41 FTSH"/>
    <property type="match status" value="1"/>
</dbReference>
<evidence type="ECO:0000313" key="6">
    <source>
        <dbReference type="Proteomes" id="UP000064249"/>
    </source>
</evidence>
<dbReference type="AlphaFoldDB" id="A0A101FWL4"/>
<dbReference type="GO" id="GO:0004222">
    <property type="term" value="F:metalloendopeptidase activity"/>
    <property type="evidence" value="ECO:0007669"/>
    <property type="project" value="InterPro"/>
</dbReference>
<gene>
    <name evidence="5" type="ORF">XD73_1497</name>
</gene>
<accession>A0A101FWL4</accession>
<dbReference type="Proteomes" id="UP000064249">
    <property type="component" value="Unassembled WGS sequence"/>
</dbReference>
<dbReference type="GO" id="GO:0005524">
    <property type="term" value="F:ATP binding"/>
    <property type="evidence" value="ECO:0007669"/>
    <property type="project" value="InterPro"/>
</dbReference>
<dbReference type="EMBL" id="LGFU01000211">
    <property type="protein sequence ID" value="KUK45632.1"/>
    <property type="molecule type" value="Genomic_DNA"/>
</dbReference>
<feature type="transmembrane region" description="Helical" evidence="3">
    <location>
        <begin position="110"/>
        <end position="134"/>
    </location>
</feature>
<keyword evidence="5" id="KW-0482">Metalloprotease</keyword>
<keyword evidence="3" id="KW-0472">Membrane</keyword>
<evidence type="ECO:0000259" key="4">
    <source>
        <dbReference type="Pfam" id="PF06480"/>
    </source>
</evidence>
<dbReference type="GO" id="GO:0008270">
    <property type="term" value="F:zinc ion binding"/>
    <property type="evidence" value="ECO:0007669"/>
    <property type="project" value="InterPro"/>
</dbReference>
<evidence type="ECO:0000313" key="5">
    <source>
        <dbReference type="EMBL" id="KUK45632.1"/>
    </source>
</evidence>
<comment type="caution">
    <text evidence="5">The sequence shown here is derived from an EMBL/GenBank/DDBJ whole genome shotgun (WGS) entry which is preliminary data.</text>
</comment>
<keyword evidence="3" id="KW-1133">Transmembrane helix</keyword>
<evidence type="ECO:0000256" key="3">
    <source>
        <dbReference type="SAM" id="Phobius"/>
    </source>
</evidence>
<proteinExistence type="predicted"/>
<keyword evidence="2" id="KW-0378">Hydrolase</keyword>
<dbReference type="GO" id="GO:0006508">
    <property type="term" value="P:proteolysis"/>
    <property type="evidence" value="ECO:0007669"/>
    <property type="project" value="UniProtKB-KW"/>
</dbReference>
<feature type="domain" description="Peptidase M41 FtsH extracellular" evidence="4">
    <location>
        <begin position="9"/>
        <end position="93"/>
    </location>
</feature>
<dbReference type="Pfam" id="PF06480">
    <property type="entry name" value="FtsH_ext"/>
    <property type="match status" value="1"/>
</dbReference>
<keyword evidence="3" id="KW-0812">Transmembrane</keyword>
<evidence type="ECO:0000256" key="1">
    <source>
        <dbReference type="ARBA" id="ARBA00022670"/>
    </source>
</evidence>
<evidence type="ECO:0000256" key="2">
    <source>
        <dbReference type="ARBA" id="ARBA00022801"/>
    </source>
</evidence>
<keyword evidence="1 5" id="KW-0645">Protease</keyword>
<organism evidence="5 6">
    <name type="scientific">Anaerolinea thermophila</name>
    <dbReference type="NCBI Taxonomy" id="167964"/>
    <lineage>
        <taxon>Bacteria</taxon>
        <taxon>Bacillati</taxon>
        <taxon>Chloroflexota</taxon>
        <taxon>Anaerolineae</taxon>
        <taxon>Anaerolineales</taxon>
        <taxon>Anaerolineaceae</taxon>
        <taxon>Anaerolinea</taxon>
    </lineage>
</organism>
<dbReference type="GO" id="GO:0005886">
    <property type="term" value="C:plasma membrane"/>
    <property type="evidence" value="ECO:0007669"/>
    <property type="project" value="TreeGrafter"/>
</dbReference>
<dbReference type="InterPro" id="IPR011546">
    <property type="entry name" value="Pept_M41_FtsH_extracell"/>
</dbReference>
<dbReference type="GO" id="GO:0004176">
    <property type="term" value="F:ATP-dependent peptidase activity"/>
    <property type="evidence" value="ECO:0007669"/>
    <property type="project" value="InterPro"/>
</dbReference>